<dbReference type="Gene3D" id="3.40.50.300">
    <property type="entry name" value="P-loop containing nucleotide triphosphate hydrolases"/>
    <property type="match status" value="1"/>
</dbReference>
<name>H5Y3P9_9FIRM</name>
<protein>
    <submittedName>
        <fullName evidence="6">ABC-type multidrug transport system, ATPase component</fullName>
    </submittedName>
</protein>
<dbReference type="OrthoDB" id="1792351at2"/>
<dbReference type="PROSITE" id="PS50893">
    <property type="entry name" value="ABC_TRANSPORTER_2"/>
    <property type="match status" value="1"/>
</dbReference>
<evidence type="ECO:0000313" key="6">
    <source>
        <dbReference type="EMBL" id="EHQ89293.1"/>
    </source>
</evidence>
<dbReference type="RefSeq" id="WP_007782865.1">
    <property type="nucleotide sequence ID" value="NZ_CM001441.1"/>
</dbReference>
<gene>
    <name evidence="6" type="ORF">DesyoDRAFT_2208</name>
</gene>
<dbReference type="EMBL" id="CM001441">
    <property type="protein sequence ID" value="EHQ89293.1"/>
    <property type="molecule type" value="Genomic_DNA"/>
</dbReference>
<dbReference type="GO" id="GO:0016887">
    <property type="term" value="F:ATP hydrolysis activity"/>
    <property type="evidence" value="ECO:0007669"/>
    <property type="project" value="InterPro"/>
</dbReference>
<feature type="domain" description="ABC transporter" evidence="5">
    <location>
        <begin position="9"/>
        <end position="246"/>
    </location>
</feature>
<dbReference type="GO" id="GO:0005524">
    <property type="term" value="F:ATP binding"/>
    <property type="evidence" value="ECO:0007669"/>
    <property type="project" value="UniProtKB-KW"/>
</dbReference>
<dbReference type="InterPro" id="IPR003439">
    <property type="entry name" value="ABC_transporter-like_ATP-bd"/>
</dbReference>
<accession>H5Y3P9</accession>
<organism evidence="6 7">
    <name type="scientific">Desulfosporosinus youngiae DSM 17734</name>
    <dbReference type="NCBI Taxonomy" id="768710"/>
    <lineage>
        <taxon>Bacteria</taxon>
        <taxon>Bacillati</taxon>
        <taxon>Bacillota</taxon>
        <taxon>Clostridia</taxon>
        <taxon>Eubacteriales</taxon>
        <taxon>Desulfitobacteriaceae</taxon>
        <taxon>Desulfosporosinus</taxon>
    </lineage>
</organism>
<keyword evidence="4" id="KW-0067">ATP-binding</keyword>
<evidence type="ECO:0000256" key="4">
    <source>
        <dbReference type="ARBA" id="ARBA00022840"/>
    </source>
</evidence>
<dbReference type="STRING" id="768710.DesyoDRAFT_2208"/>
<comment type="similarity">
    <text evidence="1">Belongs to the ABC transporter superfamily.</text>
</comment>
<dbReference type="PANTHER" id="PTHR42711">
    <property type="entry name" value="ABC TRANSPORTER ATP-BINDING PROTEIN"/>
    <property type="match status" value="1"/>
</dbReference>
<evidence type="ECO:0000256" key="3">
    <source>
        <dbReference type="ARBA" id="ARBA00022741"/>
    </source>
</evidence>
<keyword evidence="7" id="KW-1185">Reference proteome</keyword>
<dbReference type="HOGENOM" id="CLU_854451_0_0_9"/>
<dbReference type="SUPFAM" id="SSF52540">
    <property type="entry name" value="P-loop containing nucleoside triphosphate hydrolases"/>
    <property type="match status" value="1"/>
</dbReference>
<evidence type="ECO:0000256" key="1">
    <source>
        <dbReference type="ARBA" id="ARBA00005417"/>
    </source>
</evidence>
<evidence type="ECO:0000256" key="2">
    <source>
        <dbReference type="ARBA" id="ARBA00022448"/>
    </source>
</evidence>
<proteinExistence type="inferred from homology"/>
<dbReference type="AlphaFoldDB" id="H5Y3P9"/>
<keyword evidence="2" id="KW-0813">Transport</keyword>
<dbReference type="InterPro" id="IPR027417">
    <property type="entry name" value="P-loop_NTPase"/>
</dbReference>
<reference evidence="6 7" key="1">
    <citation type="submission" date="2011-11" db="EMBL/GenBank/DDBJ databases">
        <title>The Noncontiguous Finished genome of Desulfosporosinus youngiae DSM 17734.</title>
        <authorList>
            <consortium name="US DOE Joint Genome Institute (JGI-PGF)"/>
            <person name="Lucas S."/>
            <person name="Han J."/>
            <person name="Lapidus A."/>
            <person name="Cheng J.-F."/>
            <person name="Goodwin L."/>
            <person name="Pitluck S."/>
            <person name="Peters L."/>
            <person name="Ovchinnikova G."/>
            <person name="Lu M."/>
            <person name="Land M.L."/>
            <person name="Hauser L."/>
            <person name="Pester M."/>
            <person name="Spring S."/>
            <person name="Ollivier B."/>
            <person name="Rattei T."/>
            <person name="Klenk H.-P."/>
            <person name="Wagner M."/>
            <person name="Loy A."/>
            <person name="Woyke T.J."/>
        </authorList>
    </citation>
    <scope>NUCLEOTIDE SEQUENCE [LARGE SCALE GENOMIC DNA]</scope>
    <source>
        <strain evidence="6 7">DSM 17734</strain>
    </source>
</reference>
<sequence>MEHNPEQVVLMEGVSSAERFLLPKEISRRVLDEITLVVKRAEAWGITGKSLLELKLLLEIMANIRPYDKGKCVLVERGMMRRKRVILKHVFYIGNSDMLYNNMNVLEFLMFATAKYKMNKVLLQEEIFELIIDIGLGHLSLTPNHRLTKEEKAVITLIAAAYSNSLIIVFNLPEYQWDEVLVEAVAELCRFIRERGKSIILATQNCGLIEKACSHTAIIKDGKLIYDGTVEDFRLKFDKVEVIIRDKSARLMAEKLVELLPAYELGIKGDSLLISNKGLQGSDPGTIYKNILESGFTPDSMEINPKTVQNAYEELMRQHDL</sequence>
<dbReference type="InterPro" id="IPR050763">
    <property type="entry name" value="ABC_transporter_ATP-binding"/>
</dbReference>
<evidence type="ECO:0000259" key="5">
    <source>
        <dbReference type="PROSITE" id="PS50893"/>
    </source>
</evidence>
<evidence type="ECO:0000313" key="7">
    <source>
        <dbReference type="Proteomes" id="UP000005104"/>
    </source>
</evidence>
<dbReference type="eggNOG" id="COG1131">
    <property type="taxonomic scope" value="Bacteria"/>
</dbReference>
<keyword evidence="3" id="KW-0547">Nucleotide-binding</keyword>
<dbReference type="Proteomes" id="UP000005104">
    <property type="component" value="Chromosome"/>
</dbReference>
<dbReference type="PANTHER" id="PTHR42711:SF5">
    <property type="entry name" value="ABC TRANSPORTER ATP-BINDING PROTEIN NATA"/>
    <property type="match status" value="1"/>
</dbReference>